<dbReference type="Proteomes" id="UP001234178">
    <property type="component" value="Unassembled WGS sequence"/>
</dbReference>
<evidence type="ECO:0000313" key="1">
    <source>
        <dbReference type="EMBL" id="KAK4037949.1"/>
    </source>
</evidence>
<gene>
    <name evidence="1" type="ORF">OUZ56_029972</name>
</gene>
<proteinExistence type="predicted"/>
<evidence type="ECO:0000313" key="2">
    <source>
        <dbReference type="Proteomes" id="UP001234178"/>
    </source>
</evidence>
<dbReference type="PANTHER" id="PTHR33050:SF7">
    <property type="entry name" value="RIBONUCLEASE H"/>
    <property type="match status" value="1"/>
</dbReference>
<dbReference type="InterPro" id="IPR052055">
    <property type="entry name" value="Hepadnavirus_pol/RT"/>
</dbReference>
<sequence>MNETENSTRADLKTVLGLLNALEFLINWDKSVTAPTQTIGYLGMVVDSNRLSFSLPSAKVEEVKNMCRKALVDGVVSDNSTAFCYMNKGVGTRSSELTAVAKSLVEFCEQTDLKIKAVHLPGVMNGEVDRESRTTGATSDWKLKHSVFNELQLILPSGNVPTMVPGPPGVGMRRPDPSCSFSRSAEISNGRDAPSVVNDLLQLAAWKVSGGRDFRSRWSTFSWPKTVLLLALASLLRVSELAAINFQSVIFSEDDVKFTLLKLRKAQRGGPLQSIVSPKLLDVDCCPGSGSQSLR</sequence>
<organism evidence="1 2">
    <name type="scientific">Daphnia magna</name>
    <dbReference type="NCBI Taxonomy" id="35525"/>
    <lineage>
        <taxon>Eukaryota</taxon>
        <taxon>Metazoa</taxon>
        <taxon>Ecdysozoa</taxon>
        <taxon>Arthropoda</taxon>
        <taxon>Crustacea</taxon>
        <taxon>Branchiopoda</taxon>
        <taxon>Diplostraca</taxon>
        <taxon>Cladocera</taxon>
        <taxon>Anomopoda</taxon>
        <taxon>Daphniidae</taxon>
        <taxon>Daphnia</taxon>
    </lineage>
</organism>
<dbReference type="CDD" id="cd09275">
    <property type="entry name" value="RNase_HI_RT_DIRS1"/>
    <property type="match status" value="1"/>
</dbReference>
<keyword evidence="2" id="KW-1185">Reference proteome</keyword>
<accession>A0ABR0B8C3</accession>
<protein>
    <recommendedName>
        <fullName evidence="3">Tyr recombinase domain-containing protein</fullName>
    </recommendedName>
</protein>
<name>A0ABR0B8C3_9CRUS</name>
<dbReference type="PANTHER" id="PTHR33050">
    <property type="entry name" value="REVERSE TRANSCRIPTASE DOMAIN-CONTAINING PROTEIN"/>
    <property type="match status" value="1"/>
</dbReference>
<dbReference type="EMBL" id="JAOYFB010000040">
    <property type="protein sequence ID" value="KAK4037949.1"/>
    <property type="molecule type" value="Genomic_DNA"/>
</dbReference>
<reference evidence="1 2" key="1">
    <citation type="journal article" date="2023" name="Nucleic Acids Res.">
        <title>The hologenome of Daphnia magna reveals possible DNA methylation and microbiome-mediated evolution of the host genome.</title>
        <authorList>
            <person name="Chaturvedi A."/>
            <person name="Li X."/>
            <person name="Dhandapani V."/>
            <person name="Marshall H."/>
            <person name="Kissane S."/>
            <person name="Cuenca-Cambronero M."/>
            <person name="Asole G."/>
            <person name="Calvet F."/>
            <person name="Ruiz-Romero M."/>
            <person name="Marangio P."/>
            <person name="Guigo R."/>
            <person name="Rago D."/>
            <person name="Mirbahai L."/>
            <person name="Eastwood N."/>
            <person name="Colbourne J.K."/>
            <person name="Zhou J."/>
            <person name="Mallon E."/>
            <person name="Orsini L."/>
        </authorList>
    </citation>
    <scope>NUCLEOTIDE SEQUENCE [LARGE SCALE GENOMIC DNA]</scope>
    <source>
        <strain evidence="1">LRV0_1</strain>
    </source>
</reference>
<evidence type="ECO:0008006" key="3">
    <source>
        <dbReference type="Google" id="ProtNLM"/>
    </source>
</evidence>
<comment type="caution">
    <text evidence="1">The sequence shown here is derived from an EMBL/GenBank/DDBJ whole genome shotgun (WGS) entry which is preliminary data.</text>
</comment>